<keyword evidence="2" id="KW-1185">Reference proteome</keyword>
<gene>
    <name evidence="1" type="ORF">M2127_001596</name>
</gene>
<protein>
    <submittedName>
        <fullName evidence="1">Type IV pilus biogenesis protein CpaD/CtpE</fullName>
    </submittedName>
</protein>
<dbReference type="Proteomes" id="UP001161160">
    <property type="component" value="Unassembled WGS sequence"/>
</dbReference>
<name>A0AA43S5E8_9BURK</name>
<dbReference type="PROSITE" id="PS51257">
    <property type="entry name" value="PROKAR_LIPOPROTEIN"/>
    <property type="match status" value="1"/>
</dbReference>
<accession>A0AA43S5E8</accession>
<proteinExistence type="predicted"/>
<organism evidence="1 2">
    <name type="scientific">Polynucleobacter sphagniphilus</name>
    <dbReference type="NCBI Taxonomy" id="1743169"/>
    <lineage>
        <taxon>Bacteria</taxon>
        <taxon>Pseudomonadati</taxon>
        <taxon>Pseudomonadota</taxon>
        <taxon>Betaproteobacteria</taxon>
        <taxon>Burkholderiales</taxon>
        <taxon>Burkholderiaceae</taxon>
        <taxon>Polynucleobacter</taxon>
    </lineage>
</organism>
<dbReference type="RefSeq" id="WP_277541443.1">
    <property type="nucleotide sequence ID" value="NZ_JAQFIK010000002.1"/>
</dbReference>
<evidence type="ECO:0000313" key="1">
    <source>
        <dbReference type="EMBL" id="MDH6504280.1"/>
    </source>
</evidence>
<comment type="caution">
    <text evidence="1">The sequence shown here is derived from an EMBL/GenBank/DDBJ whole genome shotgun (WGS) entry which is preliminary data.</text>
</comment>
<evidence type="ECO:0000313" key="2">
    <source>
        <dbReference type="Proteomes" id="UP001161160"/>
    </source>
</evidence>
<sequence length="107" mass="11088">MKLTIRIGSMQLWLSLLGAIIVLGGCQSESQWRAGPEFGSTVNEAVQAQLVNPNAPVGNQKVTTGLDGSAAKSSVDNYQKSFEVRVPTSSGVYPTGASFGTSSGAPK</sequence>
<dbReference type="EMBL" id="JARXYA010000007">
    <property type="protein sequence ID" value="MDH6504280.1"/>
    <property type="molecule type" value="Genomic_DNA"/>
</dbReference>
<reference evidence="1" key="1">
    <citation type="submission" date="2023-04" db="EMBL/GenBank/DDBJ databases">
        <title>Genome Encyclopedia of Bacteria and Archaea VI: Functional Genomics of Type Strains.</title>
        <authorList>
            <person name="Whitman W."/>
        </authorList>
    </citation>
    <scope>NUCLEOTIDE SEQUENCE</scope>
    <source>
        <strain evidence="1">Enz.4-51</strain>
    </source>
</reference>
<dbReference type="AlphaFoldDB" id="A0AA43S5E8"/>